<evidence type="ECO:0000259" key="7">
    <source>
        <dbReference type="PROSITE" id="PS50023"/>
    </source>
</evidence>
<dbReference type="PANTHER" id="PTHR46218">
    <property type="entry name" value="LASP"/>
    <property type="match status" value="1"/>
</dbReference>
<dbReference type="Gene3D" id="2.10.110.10">
    <property type="entry name" value="Cysteine Rich Protein"/>
    <property type="match status" value="1"/>
</dbReference>
<dbReference type="GO" id="GO:0005925">
    <property type="term" value="C:focal adhesion"/>
    <property type="evidence" value="ECO:0000318"/>
    <property type="project" value="GO_Central"/>
</dbReference>
<keyword evidence="1" id="KW-0728">SH3 domain</keyword>
<dbReference type="STRING" id="6669.E9GF93"/>
<dbReference type="InterPro" id="IPR036028">
    <property type="entry name" value="SH3-like_dom_sf"/>
</dbReference>
<dbReference type="Proteomes" id="UP000000305">
    <property type="component" value="Unassembled WGS sequence"/>
</dbReference>
<name>E9GF93_DAPPU</name>
<dbReference type="SMART" id="SM00132">
    <property type="entry name" value="LIM"/>
    <property type="match status" value="1"/>
</dbReference>
<protein>
    <recommendedName>
        <fullName evidence="7">LIM zinc-binding domain-containing protein</fullName>
    </recommendedName>
</protein>
<dbReference type="SUPFAM" id="SSF57716">
    <property type="entry name" value="Glucocorticoid receptor-like (DNA-binding domain)"/>
    <property type="match status" value="1"/>
</dbReference>
<keyword evidence="5 6" id="KW-0440">LIM domain</keyword>
<gene>
    <name evidence="8" type="ORF">DAPPUDRAFT_49826</name>
</gene>
<dbReference type="SUPFAM" id="SSF50044">
    <property type="entry name" value="SH3-domain"/>
    <property type="match status" value="1"/>
</dbReference>
<keyword evidence="9" id="KW-1185">Reference proteome</keyword>
<dbReference type="SMART" id="SM00227">
    <property type="entry name" value="NEBU"/>
    <property type="match status" value="2"/>
</dbReference>
<dbReference type="EMBL" id="GL732542">
    <property type="protein sequence ID" value="EFX81600.1"/>
    <property type="molecule type" value="Genomic_DNA"/>
</dbReference>
<dbReference type="Pfam" id="PF00880">
    <property type="entry name" value="Nebulin"/>
    <property type="match status" value="2"/>
</dbReference>
<dbReference type="FunFam" id="2.10.110.10:FF:000087">
    <property type="entry name" value="LIM zinc-binding domain-containing Nebulette"/>
    <property type="match status" value="1"/>
</dbReference>
<reference evidence="8 9" key="1">
    <citation type="journal article" date="2011" name="Science">
        <title>The ecoresponsive genome of Daphnia pulex.</title>
        <authorList>
            <person name="Colbourne J.K."/>
            <person name="Pfrender M.E."/>
            <person name="Gilbert D."/>
            <person name="Thomas W.K."/>
            <person name="Tucker A."/>
            <person name="Oakley T.H."/>
            <person name="Tokishita S."/>
            <person name="Aerts A."/>
            <person name="Arnold G.J."/>
            <person name="Basu M.K."/>
            <person name="Bauer D.J."/>
            <person name="Caceres C.E."/>
            <person name="Carmel L."/>
            <person name="Casola C."/>
            <person name="Choi J.H."/>
            <person name="Detter J.C."/>
            <person name="Dong Q."/>
            <person name="Dusheyko S."/>
            <person name="Eads B.D."/>
            <person name="Frohlich T."/>
            <person name="Geiler-Samerotte K.A."/>
            <person name="Gerlach D."/>
            <person name="Hatcher P."/>
            <person name="Jogdeo S."/>
            <person name="Krijgsveld J."/>
            <person name="Kriventseva E.V."/>
            <person name="Kultz D."/>
            <person name="Laforsch C."/>
            <person name="Lindquist E."/>
            <person name="Lopez J."/>
            <person name="Manak J.R."/>
            <person name="Muller J."/>
            <person name="Pangilinan J."/>
            <person name="Patwardhan R.P."/>
            <person name="Pitluck S."/>
            <person name="Pritham E.J."/>
            <person name="Rechtsteiner A."/>
            <person name="Rho M."/>
            <person name="Rogozin I.B."/>
            <person name="Sakarya O."/>
            <person name="Salamov A."/>
            <person name="Schaack S."/>
            <person name="Shapiro H."/>
            <person name="Shiga Y."/>
            <person name="Skalitzky C."/>
            <person name="Smith Z."/>
            <person name="Souvorov A."/>
            <person name="Sung W."/>
            <person name="Tang Z."/>
            <person name="Tsuchiya D."/>
            <person name="Tu H."/>
            <person name="Vos H."/>
            <person name="Wang M."/>
            <person name="Wolf Y.I."/>
            <person name="Yamagata H."/>
            <person name="Yamada T."/>
            <person name="Ye Y."/>
            <person name="Shaw J.R."/>
            <person name="Andrews J."/>
            <person name="Crease T.J."/>
            <person name="Tang H."/>
            <person name="Lucas S.M."/>
            <person name="Robertson H.M."/>
            <person name="Bork P."/>
            <person name="Koonin E.V."/>
            <person name="Zdobnov E.M."/>
            <person name="Grigoriev I.V."/>
            <person name="Lynch M."/>
            <person name="Boore J.L."/>
        </authorList>
    </citation>
    <scope>NUCLEOTIDE SEQUENCE [LARGE SCALE GENOMIC DNA]</scope>
</reference>
<dbReference type="eggNOG" id="KOG1702">
    <property type="taxonomic scope" value="Eukaryota"/>
</dbReference>
<dbReference type="PROSITE" id="PS50023">
    <property type="entry name" value="LIM_DOMAIN_2"/>
    <property type="match status" value="1"/>
</dbReference>
<accession>E9GF93</accession>
<proteinExistence type="predicted"/>
<dbReference type="Gene3D" id="2.30.30.40">
    <property type="entry name" value="SH3 Domains"/>
    <property type="match status" value="1"/>
</dbReference>
<keyword evidence="3" id="KW-0677">Repeat</keyword>
<dbReference type="Pfam" id="PF00412">
    <property type="entry name" value="LIM"/>
    <property type="match status" value="1"/>
</dbReference>
<dbReference type="Pfam" id="PF00018">
    <property type="entry name" value="SH3_1"/>
    <property type="match status" value="1"/>
</dbReference>
<evidence type="ECO:0000256" key="2">
    <source>
        <dbReference type="ARBA" id="ARBA00022723"/>
    </source>
</evidence>
<dbReference type="HOGENOM" id="CLU_026811_0_1_1"/>
<evidence type="ECO:0000313" key="9">
    <source>
        <dbReference type="Proteomes" id="UP000000305"/>
    </source>
</evidence>
<dbReference type="OMA" id="YHEDFDK"/>
<dbReference type="GO" id="GO:0046872">
    <property type="term" value="F:metal ion binding"/>
    <property type="evidence" value="ECO:0007669"/>
    <property type="project" value="UniProtKB-KW"/>
</dbReference>
<evidence type="ECO:0000256" key="1">
    <source>
        <dbReference type="ARBA" id="ARBA00022443"/>
    </source>
</evidence>
<dbReference type="SMART" id="SM00326">
    <property type="entry name" value="SH3"/>
    <property type="match status" value="1"/>
</dbReference>
<keyword evidence="2 6" id="KW-0479">Metal-binding</keyword>
<dbReference type="PROSITE" id="PS51216">
    <property type="entry name" value="NEBULIN"/>
    <property type="match status" value="2"/>
</dbReference>
<evidence type="ECO:0000256" key="4">
    <source>
        <dbReference type="ARBA" id="ARBA00022833"/>
    </source>
</evidence>
<dbReference type="InterPro" id="IPR000900">
    <property type="entry name" value="Nebulin_repeat"/>
</dbReference>
<dbReference type="AlphaFoldDB" id="E9GF93"/>
<dbReference type="GO" id="GO:0051015">
    <property type="term" value="F:actin filament binding"/>
    <property type="evidence" value="ECO:0000318"/>
    <property type="project" value="GO_Central"/>
</dbReference>
<sequence>MSKSCSRCDKAVYPTEELKCLDKLWHKTCFKCQTCSMALNMKTYKGFNKLPYCEAHIPKAKATTVVETPEMRRLAENTKLQSQVQYHADFEKAKGKFTQVADDPETLRIKANTKIISNVSYHGDLEKKAAMEQKRTLTGDEANGHENSVPGIYHHTSYNSRMRKKQKNLLNHLYFVSNQLFFCYLANQSPGRRAGSINDYDPVNENYETPAVLSATTKAACSSRAAAAGNATTGDATTATGHAATGSTAAATTGHATTTSLAAPAAHHRSFRAMYDYDADDDDEVSFRDGDVIVDCKPIDEGWMMGTVLRTGTTSNPSTNVFCLFFFSAPIPILRIFFCLLSSCRKP</sequence>
<dbReference type="KEGG" id="dpx:DAPPUDRAFT_49826"/>
<evidence type="ECO:0000313" key="8">
    <source>
        <dbReference type="EMBL" id="EFX81600.1"/>
    </source>
</evidence>
<dbReference type="OrthoDB" id="191061at2759"/>
<dbReference type="InterPro" id="IPR001781">
    <property type="entry name" value="Znf_LIM"/>
</dbReference>
<organism evidence="8 9">
    <name type="scientific">Daphnia pulex</name>
    <name type="common">Water flea</name>
    <dbReference type="NCBI Taxonomy" id="6669"/>
    <lineage>
        <taxon>Eukaryota</taxon>
        <taxon>Metazoa</taxon>
        <taxon>Ecdysozoa</taxon>
        <taxon>Arthropoda</taxon>
        <taxon>Crustacea</taxon>
        <taxon>Branchiopoda</taxon>
        <taxon>Diplostraca</taxon>
        <taxon>Cladocera</taxon>
        <taxon>Anomopoda</taxon>
        <taxon>Daphniidae</taxon>
        <taxon>Daphnia</taxon>
    </lineage>
</organism>
<dbReference type="InterPro" id="IPR001452">
    <property type="entry name" value="SH3_domain"/>
</dbReference>
<keyword evidence="4 6" id="KW-0862">Zinc</keyword>
<evidence type="ECO:0000256" key="3">
    <source>
        <dbReference type="ARBA" id="ARBA00022737"/>
    </source>
</evidence>
<dbReference type="GO" id="GO:0005737">
    <property type="term" value="C:cytoplasm"/>
    <property type="evidence" value="ECO:0007669"/>
    <property type="project" value="UniProtKB-ARBA"/>
</dbReference>
<feature type="domain" description="LIM zinc-binding" evidence="7">
    <location>
        <begin position="3"/>
        <end position="63"/>
    </location>
</feature>
<evidence type="ECO:0000256" key="6">
    <source>
        <dbReference type="PROSITE-ProRule" id="PRU00125"/>
    </source>
</evidence>
<dbReference type="InParanoid" id="E9GF93"/>
<dbReference type="PROSITE" id="PS00478">
    <property type="entry name" value="LIM_DOMAIN_1"/>
    <property type="match status" value="1"/>
</dbReference>
<dbReference type="CDD" id="cd09447">
    <property type="entry name" value="LIM_LASP"/>
    <property type="match status" value="1"/>
</dbReference>
<dbReference type="InterPro" id="IPR051759">
    <property type="entry name" value="LIM-SH3_domain_protein"/>
</dbReference>
<evidence type="ECO:0000256" key="5">
    <source>
        <dbReference type="ARBA" id="ARBA00023038"/>
    </source>
</evidence>
<dbReference type="PANTHER" id="PTHR46218:SF4">
    <property type="entry name" value="LIM AND SH3 DOMAIN PROTEIN LASP"/>
    <property type="match status" value="1"/>
</dbReference>